<protein>
    <submittedName>
        <fullName evidence="3">Glycoside hydrolase family protein</fullName>
    </submittedName>
</protein>
<accession>A0ABW5GFF0</accession>
<dbReference type="InterPro" id="IPR024655">
    <property type="entry name" value="Asl1_glyco_hydro_catalytic"/>
</dbReference>
<evidence type="ECO:0000259" key="2">
    <source>
        <dbReference type="Pfam" id="PF11790"/>
    </source>
</evidence>
<keyword evidence="1" id="KW-0732">Signal</keyword>
<keyword evidence="4" id="KW-1185">Reference proteome</keyword>
<sequence length="272" mass="29059">MSHGRKMTMSLLALLIALVWVPVSASADSFAGKKKGVNVNNVPGVSEAIRDVGAGWFYDWASDLQGIAKPAGAEFVPMIWGPGSVTAEQLAKAKSLGSTLLGFNEPDMGGQANMSVDQALSLWPRLQETGMRLGAPAVATGGDRAGGWLDRFLGGAASRGYRVDFVPLHWYGGDFSAAAVGQLRGYLQAVYSRYHKPIWLTEYALTDFAHGAPRYPSQEQQAEFVRGSTAMLQGLPFVERYSWFTLSVKTAPTGLYDGTRANAGGAAYRSAG</sequence>
<dbReference type="InterPro" id="IPR017853">
    <property type="entry name" value="GH"/>
</dbReference>
<gene>
    <name evidence="3" type="ORF">ACFSYJ_14715</name>
</gene>
<feature type="chain" id="PRO_5046951983" evidence="1">
    <location>
        <begin position="28"/>
        <end position="272"/>
    </location>
</feature>
<name>A0ABW5GFF0_9PSEU</name>
<proteinExistence type="predicted"/>
<feature type="signal peptide" evidence="1">
    <location>
        <begin position="1"/>
        <end position="27"/>
    </location>
</feature>
<keyword evidence="3" id="KW-0378">Hydrolase</keyword>
<dbReference type="Pfam" id="PF11790">
    <property type="entry name" value="Glyco_hydro_cc"/>
    <property type="match status" value="1"/>
</dbReference>
<dbReference type="PANTHER" id="PTHR34154">
    <property type="entry name" value="ALKALI-SENSITIVE LINKAGE PROTEIN 1"/>
    <property type="match status" value="1"/>
</dbReference>
<reference evidence="4" key="1">
    <citation type="journal article" date="2019" name="Int. J. Syst. Evol. Microbiol.">
        <title>The Global Catalogue of Microorganisms (GCM) 10K type strain sequencing project: providing services to taxonomists for standard genome sequencing and annotation.</title>
        <authorList>
            <consortium name="The Broad Institute Genomics Platform"/>
            <consortium name="The Broad Institute Genome Sequencing Center for Infectious Disease"/>
            <person name="Wu L."/>
            <person name="Ma J."/>
        </authorList>
    </citation>
    <scope>NUCLEOTIDE SEQUENCE [LARGE SCALE GENOMIC DNA]</scope>
    <source>
        <strain evidence="4">CGMCC 4.7643</strain>
    </source>
</reference>
<comment type="caution">
    <text evidence="3">The sequence shown here is derived from an EMBL/GenBank/DDBJ whole genome shotgun (WGS) entry which is preliminary data.</text>
</comment>
<organism evidence="3 4">
    <name type="scientific">Amycolatopsis samaneae</name>
    <dbReference type="NCBI Taxonomy" id="664691"/>
    <lineage>
        <taxon>Bacteria</taxon>
        <taxon>Bacillati</taxon>
        <taxon>Actinomycetota</taxon>
        <taxon>Actinomycetes</taxon>
        <taxon>Pseudonocardiales</taxon>
        <taxon>Pseudonocardiaceae</taxon>
        <taxon>Amycolatopsis</taxon>
    </lineage>
</organism>
<evidence type="ECO:0000313" key="3">
    <source>
        <dbReference type="EMBL" id="MFD2459865.1"/>
    </source>
</evidence>
<dbReference type="SUPFAM" id="SSF51445">
    <property type="entry name" value="(Trans)glycosidases"/>
    <property type="match status" value="1"/>
</dbReference>
<dbReference type="GO" id="GO:0016787">
    <property type="term" value="F:hydrolase activity"/>
    <property type="evidence" value="ECO:0007669"/>
    <property type="project" value="UniProtKB-KW"/>
</dbReference>
<dbReference type="InterPro" id="IPR053183">
    <property type="entry name" value="ASL1"/>
</dbReference>
<dbReference type="Proteomes" id="UP001597419">
    <property type="component" value="Unassembled WGS sequence"/>
</dbReference>
<feature type="domain" description="Asl1-like glycosyl hydrolase catalytic" evidence="2">
    <location>
        <begin position="54"/>
        <end position="253"/>
    </location>
</feature>
<dbReference type="EMBL" id="JBHUKU010000007">
    <property type="protein sequence ID" value="MFD2459865.1"/>
    <property type="molecule type" value="Genomic_DNA"/>
</dbReference>
<evidence type="ECO:0000256" key="1">
    <source>
        <dbReference type="SAM" id="SignalP"/>
    </source>
</evidence>
<evidence type="ECO:0000313" key="4">
    <source>
        <dbReference type="Proteomes" id="UP001597419"/>
    </source>
</evidence>
<dbReference type="Gene3D" id="3.20.20.80">
    <property type="entry name" value="Glycosidases"/>
    <property type="match status" value="1"/>
</dbReference>
<dbReference type="PANTHER" id="PTHR34154:SF3">
    <property type="entry name" value="ALKALI-SENSITIVE LINKAGE PROTEIN 1"/>
    <property type="match status" value="1"/>
</dbReference>
<dbReference type="RefSeq" id="WP_345402925.1">
    <property type="nucleotide sequence ID" value="NZ_BAABHG010000014.1"/>
</dbReference>